<evidence type="ECO:0000256" key="17">
    <source>
        <dbReference type="SAM" id="Coils"/>
    </source>
</evidence>
<keyword evidence="16" id="KW-0863">Zinc-finger</keyword>
<feature type="region of interest" description="Disordered" evidence="18">
    <location>
        <begin position="74"/>
        <end position="98"/>
    </location>
</feature>
<sequence>MPSTHKATTASTCNNNAQNMSFQRDNFHTKHICDHTSSRKIHTRVHRNNHDTYNNTQTVSIQQDGFHTKHTRVLTSSHNSNTHNQRNKRDTHTKRRQHRANICTTTANTITPSTRNIETIHATQQPHNRKTLRSFLNAVNAYKKFIPDHARLRTPLVNLLKRDVMWVWDNECQKAFTSLKESLTTYPTLHFYQEGLPCQVYCNASTLGIAGVLKQVYPDGKIYTVQNFSRALRAHERSYSISELQCLAIVESVDNFRVSLMDRKFTIFSDHHALQWLKEIKNPSGRLFRWRLRLSRYEYEVRIINGVQQYETGAIFRNPFCGSLDASLIKSHQPSPSGKSSLTMDHNGLHTVSRKAKVRKCDLSKLAYELGEVVPPESRIVDLKHLILNSQSYEEEFAKQLLETLIEDRKRIEERERIERERKEQMVMEFELEKLSIQTTRGNNDTSRSTSNDAHYEIRKLMPKYESKDNDLSFYLILFERQAKRLGLDEDQWAFSLLGLLPYEMTQLIARETEEQSGDYRFVKRLLLKRYKLSPEQFRQKFEKHERSQKGSWRDFAFELRGFFNEWIEGMNVENFDALKDLSVTNQLKKKVPNVLRNHLIDDWTKINNPDLLADKLDEYENVRAEMGPPHWNSKYTIPPSFQQKSARFPNRSEVKETEQGTNVSSREAARNEISEKYPNTSRRMVNRAIRNDKGEPKCFNCNQFGHIARDCPVPKATLTCRGCGQTGHKERNCTRPKEGLKVANLEVEGLKTVPPDVYLKDAKIDNKETVKAMIDTGSSSCLMRESVARRISVDIEPDSTSLYGIGNQTAPAARTVGKTTVDLEIDGIVGREITVFIVNDDAQPYDLLIGRTWTDLPYVSFARIDKNLHIGYSSEFPFANLQEEIKSRRIELRATETVQLESDSINFTSAITDEVKDGYVLFTGVDDACVDSLLEVVDGKTTVPIISAGKGKLRVRKNQCVGRVELLNLDDIVVNLDVAEDSFQTKNEEKREGQDQMKRKRPILPEDINVNHSLTSKERQEILDVVNEYRDCFALGMEELGCTDVTKMDIKEVDGSKPVCLRPYKTTASEREAIREIVREWKDNGIVTETRSPYASPVLLVRKKTGDHRLVVDYRRLNIQTVKDKFPLPRIDDLLEGLRNAKFFTTLDLAHGYLQIPLTDKAKLKTAFITPDDTGQFERMIFGLANAPAEFQRLMHTVLGPLLNKKAFCYLDDVIIPAKDWREMIERLREVLERIRSAKLTLKPSKCEFGRREVEFLGYVISTGGLKPGPRKIKTIEEFPEPKNVHDIRRFLGLTNFFRRFVKDFARKAEPLSRLTKKGSQFEWKEEQRRSFGGLRKDLVEYPVLAHYNPELKTEVHCDASAEGLAGMVLQMDEDGKWRLVYCVSKKTTEAEKMYHSSKLELMAIVWTLDRLRQFLVGIKFTVVTDCQALVYINAKKTTNPQIARWYNLIQEYDFEIRHKPGEKMAHVDGMSRAPVDDPRDTMEEIVEKNLEVCLAITLEEQILMIQHSDPELRDLIQIFRKDPCDRTVGEQNRINDYSYKGGRLFRMVKNGEEERALYVIPKSMRKSLVVKFHDLMEHFATDRTVNKIKELYWFPSMKRYVRRHVAMCLECLFNKVPGGKQQGFLHPIKSGKRPFSIVHMDHVGPFVRSTKGNQELLVIVDNLTRFVRLSPVRNTSTQNVLKVMKSFVNDFGLPDKIISDRGSCFTSRQFEEFCRGNGIHHTLNSTKHPQGNGMVERVNRTVLSTIATSIEDPRRKDWDLKFKEVERDLNNAVNKTTNKTPFETLHGYSPRFHDGILRRLADKDVDPWTEPDRIQESVRTQIENKQEIMKPYYDKKKCRTIQFEVGEIVVMRHVPKMTGEPTKAQPKYRGPLIITEVLPSDTYRVTQLSERTSGRFYTTTAHISQLKSWHSEEDDSATEESPDEESEVEDTPRRNPRRSCNARFNRGRLKSRNGRIKKRLRKPTLLQTVHTQHNHPDISKMTRLISAQYYWQNMTQDIAKQRMPGHRKRRQFKQTDAFTRGMVIGLKRAGWSIRQIAADTHLGASTVHRLWRRWLEQGNVAIYRNVGATRVTSARVDRRILRQAVAAPQATCTAILQHVQDTLDHSISTRTISRRLVANGLHSSRPLRRLPLTPPNRRQRLEWCRARSTWMTEWHRVVFSDESRFCLSSDSRRVRVWRRRGERSNPAAIVERPTVRQRGIMVWGAIAYDSRSPLLRIQGTMTAQRYVDDVLRPVTLPYLQGVPNALYQQDNARPHTARISQQALQDVQMLPWPPYSPDLSPIEHVWDIIGRRLHALPQPRSEDELWQMVEREWRAIPQDAIRTLIDSLPRRVAACIAVRGEESFEIFVQRFEAAFEANALEEGKRMPIFVSLLDSEMLKLGNDLFFPSTMKEQPYERLIQRIKLHLAPRKKVIPQRCRFLKRIQLENESVSEYLRELRHLAMDCTFGEMLAVMLRDRFVTGIKSESLQKKLLQEDDDVTLDRVFSIAVSFELAEQNAKELQDGLVAKMDIVPGGNRKNEARRGWQHGPGMQRRETICFRCGEKNSHLAPACPHKTKSCFKCKRIGHLSRVCKTGKSLPDCRYVQDEFIYSVQGDTDAKINLHVDEYQLCFVVDTGSPVTLIPKTIYEKYWKDNKLSPSYLRLRSFCGKPIKIIGERRVFVKEANQDLRLIVVDEDISIVLLGREWLKGLNLDFSRLLNIRQVSESDIKVKINKSPYDYSRFIRNIADILAPFYHLLKKNSKWNWTSEHRILFAKCKALLTNESVLAHYDATRELVLACDASSYGLGVVLSHRNDRKEETPIAFASRTLTEAERRYSQLEKEALSIIFGCEKFRQYLLGREFVLITDNRPLMHIFLPQKPIPICAASRIKRWSLKLSAFKYTVEFRKTDGNGNADALSRLPLVSKTTESLDEDQVLLLRKMSEVPFSFQDVAVETRRDKLLSIVLRNVRENNWQIPKVSQENPLYSYYRIKDELSCEFGCLQWRERVVIPQKLRSLILNDLHEMHLGMVKMKMIARRYFWWPGIDKNIEELARDCRICQESASMPPSTISEWTWPEKPWHRLHLDLAGPFMGRMFMVLVDAYTKWLEIVIIKDITSRAIIGHLREIFARFGLPELLVTDNGRQFVSSEFEEFTKINGIRHTKTSPYNPSTNGLAERYVREFKNSLRKNQGKDSIEINLQRFLFTHRAFPQTVLKESPAELLMKRSLRSRFSNLIPKMAKVGEVYHDAMRKQEHFAVGSDVYFRSFANGPKWKRGRVMELLSSRHYLIEDEGRYVKRHINQLRPVIKKEVPEVRDLVLPGTSRDFILPGTSRDHPRLGGQEKTMEEAPEVDEELKGAESSAQEDTPEPEPGPAAAAVPVPDINGAIKEKLTSKYRLRVVTNTGRRHNRNDILDKCGIECKLEETVQSKKRTRGSQSDDSRSPTRSERNLKTPRMDIDEQSPATGISQQMNAAHPLQDDEENNDNDGTWTTVTNVKKPRIPPVIAENVADWKLLCQELKDLCTEPFQVTISGKKYIIKSKNIGDFKKIREYVQKNNGGYSYRLQEEKPLKVELKGVTTAFKEEDVVTELVSMGFTE</sequence>
<dbReference type="CDD" id="cd00303">
    <property type="entry name" value="retropepsin_like"/>
    <property type="match status" value="1"/>
</dbReference>
<feature type="domain" description="CCHC-type" evidence="19">
    <location>
        <begin position="698"/>
        <end position="713"/>
    </location>
</feature>
<dbReference type="Pfam" id="PF13650">
    <property type="entry name" value="Asp_protease_2"/>
    <property type="match status" value="1"/>
</dbReference>
<evidence type="ECO:0000256" key="18">
    <source>
        <dbReference type="SAM" id="MobiDB-lite"/>
    </source>
</evidence>
<dbReference type="Pfam" id="PF00098">
    <property type="entry name" value="zf-CCHC"/>
    <property type="match status" value="1"/>
</dbReference>
<dbReference type="InterPro" id="IPR002492">
    <property type="entry name" value="Transposase_Tc1-like"/>
</dbReference>
<dbReference type="CDD" id="cd09274">
    <property type="entry name" value="RNase_HI_RT_Ty3"/>
    <property type="match status" value="3"/>
</dbReference>
<keyword evidence="14" id="KW-0238">DNA-binding</keyword>
<dbReference type="Pfam" id="PF17919">
    <property type="entry name" value="RT_RNaseH_2"/>
    <property type="match status" value="1"/>
</dbReference>
<feature type="domain" description="CCHC-type" evidence="19">
    <location>
        <begin position="721"/>
        <end position="736"/>
    </location>
</feature>
<dbReference type="InterPro" id="IPR012337">
    <property type="entry name" value="RNaseH-like_sf"/>
</dbReference>
<feature type="compositionally biased region" description="Acidic residues" evidence="18">
    <location>
        <begin position="1914"/>
        <end position="1931"/>
    </location>
</feature>
<feature type="region of interest" description="Disordered" evidence="18">
    <location>
        <begin position="1909"/>
        <end position="1950"/>
    </location>
</feature>
<dbReference type="PROSITE" id="PS00141">
    <property type="entry name" value="ASP_PROTEASE"/>
    <property type="match status" value="1"/>
</dbReference>
<evidence type="ECO:0000256" key="15">
    <source>
        <dbReference type="ARBA" id="ARBA00023268"/>
    </source>
</evidence>
<evidence type="ECO:0000256" key="12">
    <source>
        <dbReference type="ARBA" id="ARBA00022908"/>
    </source>
</evidence>
<feature type="domain" description="Integrase catalytic" evidence="21">
    <location>
        <begin position="1632"/>
        <end position="1791"/>
    </location>
</feature>
<dbReference type="SUPFAM" id="SSF53098">
    <property type="entry name" value="Ribonuclease H-like"/>
    <property type="match status" value="2"/>
</dbReference>
<gene>
    <name evidence="22" type="ORF">LAZ67_13000442</name>
</gene>
<keyword evidence="16" id="KW-0862">Zinc</keyword>
<keyword evidence="6" id="KW-0540">Nuclease</keyword>
<dbReference type="Pfam" id="PF13358">
    <property type="entry name" value="DDE_3"/>
    <property type="match status" value="1"/>
</dbReference>
<dbReference type="Proteomes" id="UP001235939">
    <property type="component" value="Chromosome 13"/>
</dbReference>
<keyword evidence="4" id="KW-0808">Transferase</keyword>
<dbReference type="PROSITE" id="PS50158">
    <property type="entry name" value="ZF_CCHC"/>
    <property type="match status" value="3"/>
</dbReference>
<dbReference type="EMBL" id="CP092875">
    <property type="protein sequence ID" value="UYV75513.1"/>
    <property type="molecule type" value="Genomic_DNA"/>
</dbReference>
<dbReference type="SUPFAM" id="SSF57756">
    <property type="entry name" value="Retrovirus zinc finger-like domains"/>
    <property type="match status" value="2"/>
</dbReference>
<dbReference type="SUPFAM" id="SSF46689">
    <property type="entry name" value="Homeodomain-like"/>
    <property type="match status" value="1"/>
</dbReference>
<dbReference type="InterPro" id="IPR041588">
    <property type="entry name" value="Integrase_H2C2"/>
</dbReference>
<dbReference type="InterPro" id="IPR036875">
    <property type="entry name" value="Znf_CCHC_sf"/>
</dbReference>
<keyword evidence="15" id="KW-0511">Multifunctional enzyme</keyword>
<proteinExistence type="predicted"/>
<feature type="domain" description="Integrase catalytic" evidence="21">
    <location>
        <begin position="3055"/>
        <end position="3224"/>
    </location>
</feature>
<evidence type="ECO:0000256" key="9">
    <source>
        <dbReference type="ARBA" id="ARBA00022801"/>
    </source>
</evidence>
<dbReference type="PROSITE" id="PS50994">
    <property type="entry name" value="INTEGRASE"/>
    <property type="match status" value="2"/>
</dbReference>
<evidence type="ECO:0000256" key="3">
    <source>
        <dbReference type="ARBA" id="ARBA00022670"/>
    </source>
</evidence>
<keyword evidence="11" id="KW-0694">RNA-binding</keyword>
<evidence type="ECO:0000256" key="4">
    <source>
        <dbReference type="ARBA" id="ARBA00022679"/>
    </source>
</evidence>
<protein>
    <recommendedName>
        <fullName evidence="2">RNA-directed DNA polymerase</fullName>
        <ecNumber evidence="2">2.7.7.49</ecNumber>
    </recommendedName>
</protein>
<dbReference type="SUPFAM" id="SSF50630">
    <property type="entry name" value="Acid proteases"/>
    <property type="match status" value="2"/>
</dbReference>
<evidence type="ECO:0000259" key="21">
    <source>
        <dbReference type="PROSITE" id="PS50994"/>
    </source>
</evidence>
<feature type="non-terminal residue" evidence="22">
    <location>
        <position position="3575"/>
    </location>
</feature>
<dbReference type="InterPro" id="IPR000477">
    <property type="entry name" value="RT_dom"/>
</dbReference>
<feature type="coiled-coil region" evidence="17">
    <location>
        <begin position="395"/>
        <end position="422"/>
    </location>
</feature>
<keyword evidence="16" id="KW-0479">Metal-binding</keyword>
<dbReference type="Pfam" id="PF17917">
    <property type="entry name" value="RT_RNaseH"/>
    <property type="match status" value="2"/>
</dbReference>
<feature type="region of interest" description="Disordered" evidence="18">
    <location>
        <begin position="3305"/>
        <end position="3360"/>
    </location>
</feature>
<accession>A0ABY6L2Y0</accession>
<keyword evidence="8" id="KW-0255">Endonuclease</keyword>
<dbReference type="PANTHER" id="PTHR37984:SF5">
    <property type="entry name" value="PROTEIN NYNRIN-LIKE"/>
    <property type="match status" value="1"/>
</dbReference>
<evidence type="ECO:0000256" key="1">
    <source>
        <dbReference type="ARBA" id="ARBA00004123"/>
    </source>
</evidence>
<keyword evidence="13" id="KW-0695">RNA-directed DNA polymerase</keyword>
<dbReference type="InterPro" id="IPR038717">
    <property type="entry name" value="Tc1-like_DDE_dom"/>
</dbReference>
<evidence type="ECO:0000256" key="11">
    <source>
        <dbReference type="ARBA" id="ARBA00022884"/>
    </source>
</evidence>
<dbReference type="Gene3D" id="3.10.10.10">
    <property type="entry name" value="HIV Type 1 Reverse Transcriptase, subunit A, domain 1"/>
    <property type="match status" value="1"/>
</dbReference>
<feature type="region of interest" description="Disordered" evidence="18">
    <location>
        <begin position="646"/>
        <end position="671"/>
    </location>
</feature>
<dbReference type="EC" id="2.7.7.49" evidence="2"/>
<dbReference type="InterPro" id="IPR043502">
    <property type="entry name" value="DNA/RNA_pol_sf"/>
</dbReference>
<dbReference type="PANTHER" id="PTHR37984">
    <property type="entry name" value="PROTEIN CBG26694"/>
    <property type="match status" value="1"/>
</dbReference>
<dbReference type="CDD" id="cd01647">
    <property type="entry name" value="RT_LTR"/>
    <property type="match status" value="1"/>
</dbReference>
<dbReference type="PROSITE" id="PS50878">
    <property type="entry name" value="RT_POL"/>
    <property type="match status" value="1"/>
</dbReference>
<feature type="domain" description="Reverse transcriptase" evidence="20">
    <location>
        <begin position="1083"/>
        <end position="1262"/>
    </location>
</feature>
<evidence type="ECO:0000259" key="19">
    <source>
        <dbReference type="PROSITE" id="PS50158"/>
    </source>
</evidence>
<keyword evidence="10" id="KW-0460">Magnesium</keyword>
<keyword evidence="23" id="KW-1185">Reference proteome</keyword>
<dbReference type="SUPFAM" id="SSF56672">
    <property type="entry name" value="DNA/RNA polymerases"/>
    <property type="match status" value="3"/>
</dbReference>
<evidence type="ECO:0000256" key="5">
    <source>
        <dbReference type="ARBA" id="ARBA00022695"/>
    </source>
</evidence>
<dbReference type="Gene3D" id="4.10.60.10">
    <property type="entry name" value="Zinc finger, CCHC-type"/>
    <property type="match status" value="2"/>
</dbReference>
<keyword evidence="3" id="KW-0645">Protease</keyword>
<evidence type="ECO:0000256" key="13">
    <source>
        <dbReference type="ARBA" id="ARBA00022918"/>
    </source>
</evidence>
<dbReference type="InterPro" id="IPR050951">
    <property type="entry name" value="Retrovirus_Pol_polyprotein"/>
</dbReference>
<dbReference type="InterPro" id="IPR043128">
    <property type="entry name" value="Rev_trsase/Diguanyl_cyclase"/>
</dbReference>
<dbReference type="Gene3D" id="3.30.420.10">
    <property type="entry name" value="Ribonuclease H-like superfamily/Ribonuclease H"/>
    <property type="match status" value="3"/>
</dbReference>
<keyword evidence="17" id="KW-0175">Coiled coil</keyword>
<dbReference type="Pfam" id="PF00665">
    <property type="entry name" value="rve"/>
    <property type="match status" value="2"/>
</dbReference>
<dbReference type="Pfam" id="PF00078">
    <property type="entry name" value="RVT_1"/>
    <property type="match status" value="1"/>
</dbReference>
<feature type="domain" description="CCHC-type" evidence="19">
    <location>
        <begin position="2560"/>
        <end position="2574"/>
    </location>
</feature>
<evidence type="ECO:0000256" key="7">
    <source>
        <dbReference type="ARBA" id="ARBA00022750"/>
    </source>
</evidence>
<dbReference type="Gene3D" id="1.10.340.70">
    <property type="match status" value="3"/>
</dbReference>
<evidence type="ECO:0000256" key="2">
    <source>
        <dbReference type="ARBA" id="ARBA00012493"/>
    </source>
</evidence>
<evidence type="ECO:0000256" key="6">
    <source>
        <dbReference type="ARBA" id="ARBA00022722"/>
    </source>
</evidence>
<evidence type="ECO:0000259" key="20">
    <source>
        <dbReference type="PROSITE" id="PS50878"/>
    </source>
</evidence>
<dbReference type="InterPro" id="IPR041577">
    <property type="entry name" value="RT_RNaseH_2"/>
</dbReference>
<comment type="subcellular location">
    <subcellularLocation>
        <location evidence="1">Nucleus</location>
    </subcellularLocation>
</comment>
<dbReference type="InterPro" id="IPR001969">
    <property type="entry name" value="Aspartic_peptidase_AS"/>
</dbReference>
<feature type="region of interest" description="Disordered" evidence="18">
    <location>
        <begin position="3405"/>
        <end position="3442"/>
    </location>
</feature>
<dbReference type="Gene3D" id="3.30.70.270">
    <property type="match status" value="4"/>
</dbReference>
<dbReference type="InterPro" id="IPR009057">
    <property type="entry name" value="Homeodomain-like_sf"/>
</dbReference>
<keyword evidence="5" id="KW-0548">Nucleotidyltransferase</keyword>
<evidence type="ECO:0000313" key="22">
    <source>
        <dbReference type="EMBL" id="UYV75513.1"/>
    </source>
</evidence>
<evidence type="ECO:0000256" key="14">
    <source>
        <dbReference type="ARBA" id="ARBA00023125"/>
    </source>
</evidence>
<dbReference type="InterPro" id="IPR001878">
    <property type="entry name" value="Znf_CCHC"/>
</dbReference>
<dbReference type="InterPro" id="IPR036397">
    <property type="entry name" value="RNaseH_sf"/>
</dbReference>
<keyword evidence="7" id="KW-0064">Aspartyl protease</keyword>
<reference evidence="22 23" key="1">
    <citation type="submission" date="2022-01" db="EMBL/GenBank/DDBJ databases">
        <title>A chromosomal length assembly of Cordylochernes scorpioides.</title>
        <authorList>
            <person name="Zeh D."/>
            <person name="Zeh J."/>
        </authorList>
    </citation>
    <scope>NUCLEOTIDE SEQUENCE [LARGE SCALE GENOMIC DNA]</scope>
    <source>
        <strain evidence="22">IN4F17</strain>
        <tissue evidence="22">Whole Body</tissue>
    </source>
</reference>
<evidence type="ECO:0000313" key="23">
    <source>
        <dbReference type="Proteomes" id="UP001235939"/>
    </source>
</evidence>
<dbReference type="SMART" id="SM00343">
    <property type="entry name" value="ZnF_C2HC"/>
    <property type="match status" value="4"/>
</dbReference>
<feature type="compositionally biased region" description="Basic and acidic residues" evidence="18">
    <location>
        <begin position="3415"/>
        <end position="3436"/>
    </location>
</feature>
<keyword evidence="12" id="KW-0229">DNA integration</keyword>
<evidence type="ECO:0000256" key="8">
    <source>
        <dbReference type="ARBA" id="ARBA00022759"/>
    </source>
</evidence>
<dbReference type="InterPro" id="IPR001584">
    <property type="entry name" value="Integrase_cat-core"/>
</dbReference>
<dbReference type="Pfam" id="PF17921">
    <property type="entry name" value="Integrase_H2C2"/>
    <property type="match status" value="3"/>
</dbReference>
<dbReference type="Gene3D" id="2.40.70.10">
    <property type="entry name" value="Acid Proteases"/>
    <property type="match status" value="2"/>
</dbReference>
<name>A0ABY6L2Y0_9ARAC</name>
<dbReference type="Pfam" id="PF01498">
    <property type="entry name" value="HTH_Tnp_Tc3_2"/>
    <property type="match status" value="1"/>
</dbReference>
<organism evidence="22 23">
    <name type="scientific">Cordylochernes scorpioides</name>
    <dbReference type="NCBI Taxonomy" id="51811"/>
    <lineage>
        <taxon>Eukaryota</taxon>
        <taxon>Metazoa</taxon>
        <taxon>Ecdysozoa</taxon>
        <taxon>Arthropoda</taxon>
        <taxon>Chelicerata</taxon>
        <taxon>Arachnida</taxon>
        <taxon>Pseudoscorpiones</taxon>
        <taxon>Cheliferoidea</taxon>
        <taxon>Chernetidae</taxon>
        <taxon>Cordylochernes</taxon>
    </lineage>
</organism>
<feature type="compositionally biased region" description="Basic residues" evidence="18">
    <location>
        <begin position="85"/>
        <end position="98"/>
    </location>
</feature>
<evidence type="ECO:0000256" key="10">
    <source>
        <dbReference type="ARBA" id="ARBA00022842"/>
    </source>
</evidence>
<dbReference type="InterPro" id="IPR021109">
    <property type="entry name" value="Peptidase_aspartic_dom_sf"/>
</dbReference>
<evidence type="ECO:0000256" key="16">
    <source>
        <dbReference type="PROSITE-ProRule" id="PRU00047"/>
    </source>
</evidence>
<feature type="compositionally biased region" description="Polar residues" evidence="18">
    <location>
        <begin position="74"/>
        <end position="84"/>
    </location>
</feature>
<dbReference type="InterPro" id="IPR041373">
    <property type="entry name" value="RT_RNaseH"/>
</dbReference>
<keyword evidence="9" id="KW-0378">Hydrolase</keyword>